<dbReference type="CDD" id="cd17748">
    <property type="entry name" value="BRCT_DNA_ligase_like"/>
    <property type="match status" value="1"/>
</dbReference>
<evidence type="ECO:0000256" key="3">
    <source>
        <dbReference type="ARBA" id="ARBA00013308"/>
    </source>
</evidence>
<dbReference type="SMART" id="SM00532">
    <property type="entry name" value="LIGANc"/>
    <property type="match status" value="1"/>
</dbReference>
<dbReference type="InterPro" id="IPR013840">
    <property type="entry name" value="DNAligase_N"/>
</dbReference>
<keyword evidence="6 15" id="KW-0479">Metal-binding</keyword>
<dbReference type="RefSeq" id="WP_095999267.1">
    <property type="nucleotide sequence ID" value="NZ_NSLI01000004.1"/>
</dbReference>
<feature type="binding site" evidence="15">
    <location>
        <position position="421"/>
    </location>
    <ligand>
        <name>Zn(2+)</name>
        <dbReference type="ChEBI" id="CHEBI:29105"/>
    </ligand>
</feature>
<dbReference type="Gene3D" id="3.40.50.10190">
    <property type="entry name" value="BRCT domain"/>
    <property type="match status" value="1"/>
</dbReference>
<evidence type="ECO:0000256" key="5">
    <source>
        <dbReference type="ARBA" id="ARBA00022705"/>
    </source>
</evidence>
<dbReference type="InterPro" id="IPR018239">
    <property type="entry name" value="DNA_ligase_AS"/>
</dbReference>
<evidence type="ECO:0000313" key="18">
    <source>
        <dbReference type="EMBL" id="PAX07445.1"/>
    </source>
</evidence>
<dbReference type="InterPro" id="IPR013839">
    <property type="entry name" value="DNAligase_adenylation"/>
</dbReference>
<dbReference type="PANTHER" id="PTHR23389:SF9">
    <property type="entry name" value="DNA LIGASE"/>
    <property type="match status" value="1"/>
</dbReference>
<dbReference type="Gene3D" id="1.10.150.20">
    <property type="entry name" value="5' to 3' exonuclease, C-terminal subdomain"/>
    <property type="match status" value="2"/>
</dbReference>
<dbReference type="PANTHER" id="PTHR23389">
    <property type="entry name" value="CHROMOSOME TRANSMISSION FIDELITY FACTOR 18"/>
    <property type="match status" value="1"/>
</dbReference>
<dbReference type="GO" id="GO:0003911">
    <property type="term" value="F:DNA ligase (NAD+) activity"/>
    <property type="evidence" value="ECO:0007669"/>
    <property type="project" value="UniProtKB-UniRule"/>
</dbReference>
<dbReference type="InterPro" id="IPR012340">
    <property type="entry name" value="NA-bd_OB-fold"/>
</dbReference>
<feature type="binding site" evidence="15">
    <location>
        <begin position="88"/>
        <end position="89"/>
    </location>
    <ligand>
        <name>NAD(+)</name>
        <dbReference type="ChEBI" id="CHEBI:57540"/>
    </ligand>
</feature>
<dbReference type="Gene3D" id="6.20.10.30">
    <property type="match status" value="1"/>
</dbReference>
<feature type="binding site" evidence="15">
    <location>
        <position position="122"/>
    </location>
    <ligand>
        <name>NAD(+)</name>
        <dbReference type="ChEBI" id="CHEBI:57540"/>
    </ligand>
</feature>
<dbReference type="InterPro" id="IPR036420">
    <property type="entry name" value="BRCT_dom_sf"/>
</dbReference>
<dbReference type="OrthoDB" id="9759736at2"/>
<accession>A0A2A2SE12</accession>
<dbReference type="EMBL" id="NSLI01000004">
    <property type="protein sequence ID" value="PAX07445.1"/>
    <property type="molecule type" value="Genomic_DNA"/>
</dbReference>
<feature type="binding site" evidence="15">
    <location>
        <position position="181"/>
    </location>
    <ligand>
        <name>NAD(+)</name>
        <dbReference type="ChEBI" id="CHEBI:57540"/>
    </ligand>
</feature>
<feature type="binding site" evidence="15">
    <location>
        <position position="145"/>
    </location>
    <ligand>
        <name>NAD(+)</name>
        <dbReference type="ChEBI" id="CHEBI:57540"/>
    </ligand>
</feature>
<feature type="binding site" evidence="15">
    <location>
        <begin position="39"/>
        <end position="43"/>
    </location>
    <ligand>
        <name>NAD(+)</name>
        <dbReference type="ChEBI" id="CHEBI:57540"/>
    </ligand>
</feature>
<dbReference type="Pfam" id="PF03120">
    <property type="entry name" value="OB_DNA_ligase"/>
    <property type="match status" value="1"/>
</dbReference>
<evidence type="ECO:0000256" key="14">
    <source>
        <dbReference type="ARBA" id="ARBA00060881"/>
    </source>
</evidence>
<evidence type="ECO:0000256" key="9">
    <source>
        <dbReference type="ARBA" id="ARBA00022842"/>
    </source>
</evidence>
<dbReference type="FunFam" id="1.10.150.20:FF:000007">
    <property type="entry name" value="DNA ligase"/>
    <property type="match status" value="1"/>
</dbReference>
<proteinExistence type="inferred from homology"/>
<dbReference type="PROSITE" id="PS01055">
    <property type="entry name" value="DNA_LIGASE_N1"/>
    <property type="match status" value="1"/>
</dbReference>
<evidence type="ECO:0000256" key="4">
    <source>
        <dbReference type="ARBA" id="ARBA00022598"/>
    </source>
</evidence>
<evidence type="ECO:0000256" key="8">
    <source>
        <dbReference type="ARBA" id="ARBA00022833"/>
    </source>
</evidence>
<dbReference type="NCBIfam" id="TIGR00575">
    <property type="entry name" value="dnlj"/>
    <property type="match status" value="1"/>
</dbReference>
<dbReference type="Gene3D" id="1.10.287.610">
    <property type="entry name" value="Helix hairpin bin"/>
    <property type="match status" value="1"/>
</dbReference>
<comment type="catalytic activity">
    <reaction evidence="13 15 16">
        <text>NAD(+) + (deoxyribonucleotide)n-3'-hydroxyl + 5'-phospho-(deoxyribonucleotide)m = (deoxyribonucleotide)n+m + AMP + beta-nicotinamide D-nucleotide.</text>
        <dbReference type="EC" id="6.5.1.2"/>
    </reaction>
</comment>
<keyword evidence="19" id="KW-1185">Reference proteome</keyword>
<dbReference type="InterPro" id="IPR033136">
    <property type="entry name" value="DNA_ligase_CS"/>
</dbReference>
<dbReference type="InterPro" id="IPR010994">
    <property type="entry name" value="RuvA_2-like"/>
</dbReference>
<evidence type="ECO:0000256" key="16">
    <source>
        <dbReference type="RuleBase" id="RU000618"/>
    </source>
</evidence>
<sequence length="688" mass="75210">MTPLPETEDQAAAELATLAAEIAHHNRLYHTEDAPEISDADYDALVRRNGAIEAKYPHLVREDSPSYRVGAAPAAHLAKVPHARPMTSLDNAFSDDDVREFVARVRRFLKLPDDEPVALTAEPKIDGLSCSLRYERGRLVQALTRGDGAVGEDVTGNVRTIADIPNTLNGNAPDVFEVRGEVYMTKPDFADLNGRLLAEAEDPAKARQFANPRNAAAGSLRQKDPDVTASRPLHFLAHGLGEASDVPAQMQAELVERWRAWGFPVDERFARCEDVDAALEVYRRIEAIRADLPFDIDGVVYKVDRLDWQGRLGIVGRAPRWAIAHKFPAQQAQTTLRQIDIQVGRTGKLTPVARLEPVTVGGVVVTNATLHNADEIERLGVRPGDRVLLQRAGDVIPQIVENLTPDEPRDPYAFPDHCPECGSLVEQEEGEVDRRCSGGLICPAQRVERLRHFVSRNAMDIAGLGAKQIEDFFRDGLIGSPADIFRLTRDKLAPRKKDGQVWATKLIESIEARREPDPVRFMFAIGIRHVGQVTARDLLKAFGTVERLAEVATAAVDDPAARAEIEAVEGVGPIVAEALTDFFREEHNRDAWTDLLSEVRPLPFAANTRDSEVSGKTVVFTGSLETVSRDEAKAQAEALGAKVSGSVSAKTDLVVAGPGAGSKLKRAAELGVRVVDEAEWARIVAAAR</sequence>
<protein>
    <recommendedName>
        <fullName evidence="3 15">DNA ligase</fullName>
        <ecNumber evidence="2 15">6.5.1.2</ecNumber>
    </recommendedName>
    <alternativeName>
        <fullName evidence="15">Polydeoxyribonucleotide synthase [NAD(+)]</fullName>
    </alternativeName>
</protein>
<feature type="binding site" evidence="15">
    <location>
        <position position="418"/>
    </location>
    <ligand>
        <name>Zn(2+)</name>
        <dbReference type="ChEBI" id="CHEBI:29105"/>
    </ligand>
</feature>
<comment type="caution">
    <text evidence="18">The sequence shown here is derived from an EMBL/GenBank/DDBJ whole genome shotgun (WGS) entry which is preliminary data.</text>
</comment>
<evidence type="ECO:0000256" key="6">
    <source>
        <dbReference type="ARBA" id="ARBA00022723"/>
    </source>
</evidence>
<feature type="binding site" evidence="15">
    <location>
        <position position="436"/>
    </location>
    <ligand>
        <name>Zn(2+)</name>
        <dbReference type="ChEBI" id="CHEBI:29105"/>
    </ligand>
</feature>
<evidence type="ECO:0000313" key="19">
    <source>
        <dbReference type="Proteomes" id="UP000218151"/>
    </source>
</evidence>
<dbReference type="NCBIfam" id="NF005932">
    <property type="entry name" value="PRK07956.1"/>
    <property type="match status" value="1"/>
</dbReference>
<dbReference type="SUPFAM" id="SSF56091">
    <property type="entry name" value="DNA ligase/mRNA capping enzyme, catalytic domain"/>
    <property type="match status" value="1"/>
</dbReference>
<dbReference type="Pfam" id="PF03119">
    <property type="entry name" value="DNA_ligase_ZBD"/>
    <property type="match status" value="1"/>
</dbReference>
<dbReference type="GO" id="GO:0006281">
    <property type="term" value="P:DNA repair"/>
    <property type="evidence" value="ECO:0007669"/>
    <property type="project" value="UniProtKB-KW"/>
</dbReference>
<comment type="function">
    <text evidence="1 15">DNA ligase that catalyzes the formation of phosphodiester linkages between 5'-phosphoryl and 3'-hydroxyl groups in double-stranded DNA using NAD as a coenzyme and as the energy source for the reaction. It is essential for DNA replication and repair of damaged DNA.</text>
</comment>
<dbReference type="Gene3D" id="3.30.470.30">
    <property type="entry name" value="DNA ligase/mRNA capping enzyme"/>
    <property type="match status" value="1"/>
</dbReference>
<dbReference type="GO" id="GO:0046872">
    <property type="term" value="F:metal ion binding"/>
    <property type="evidence" value="ECO:0007669"/>
    <property type="project" value="UniProtKB-KW"/>
</dbReference>
<evidence type="ECO:0000256" key="13">
    <source>
        <dbReference type="ARBA" id="ARBA00034005"/>
    </source>
</evidence>
<evidence type="ECO:0000256" key="1">
    <source>
        <dbReference type="ARBA" id="ARBA00004067"/>
    </source>
</evidence>
<evidence type="ECO:0000256" key="2">
    <source>
        <dbReference type="ARBA" id="ARBA00012722"/>
    </source>
</evidence>
<name>A0A2A2SE12_9SPHN</name>
<feature type="active site" description="N6-AMP-lysine intermediate" evidence="15">
    <location>
        <position position="124"/>
    </location>
</feature>
<dbReference type="FunFam" id="2.40.50.140:FF:000012">
    <property type="entry name" value="DNA ligase"/>
    <property type="match status" value="1"/>
</dbReference>
<evidence type="ECO:0000256" key="12">
    <source>
        <dbReference type="ARBA" id="ARBA00023211"/>
    </source>
</evidence>
<dbReference type="FunFam" id="3.30.470.30:FF:000001">
    <property type="entry name" value="DNA ligase"/>
    <property type="match status" value="1"/>
</dbReference>
<dbReference type="InterPro" id="IPR041663">
    <property type="entry name" value="DisA/LigA_HHH"/>
</dbReference>
<dbReference type="Gene3D" id="2.40.50.140">
    <property type="entry name" value="Nucleic acid-binding proteins"/>
    <property type="match status" value="1"/>
</dbReference>
<dbReference type="InterPro" id="IPR004150">
    <property type="entry name" value="NAD_DNA_ligase_OB"/>
</dbReference>
<dbReference type="SMART" id="SM00292">
    <property type="entry name" value="BRCT"/>
    <property type="match status" value="1"/>
</dbReference>
<comment type="cofactor">
    <cofactor evidence="15">
        <name>Mg(2+)</name>
        <dbReference type="ChEBI" id="CHEBI:18420"/>
    </cofactor>
    <cofactor evidence="15">
        <name>Mn(2+)</name>
        <dbReference type="ChEBI" id="CHEBI:29035"/>
    </cofactor>
</comment>
<feature type="binding site" evidence="15">
    <location>
        <position position="326"/>
    </location>
    <ligand>
        <name>NAD(+)</name>
        <dbReference type="ChEBI" id="CHEBI:57540"/>
    </ligand>
</feature>
<keyword evidence="8 15" id="KW-0862">Zinc</keyword>
<feature type="binding site" evidence="15">
    <location>
        <position position="302"/>
    </location>
    <ligand>
        <name>NAD(+)</name>
        <dbReference type="ChEBI" id="CHEBI:57540"/>
    </ligand>
</feature>
<reference evidence="19" key="1">
    <citation type="submission" date="2017-09" db="EMBL/GenBank/DDBJ databases">
        <authorList>
            <person name="Feng G."/>
            <person name="Zhu H."/>
        </authorList>
    </citation>
    <scope>NUCLEOTIDE SEQUENCE [LARGE SCALE GENOMIC DNA]</scope>
    <source>
        <strain evidence="19">1PNM-20</strain>
    </source>
</reference>
<dbReference type="AlphaFoldDB" id="A0A2A2SE12"/>
<dbReference type="SUPFAM" id="SSF52113">
    <property type="entry name" value="BRCT domain"/>
    <property type="match status" value="1"/>
</dbReference>
<gene>
    <name evidence="15" type="primary">ligA</name>
    <name evidence="18" type="ORF">CKY28_14950</name>
</gene>
<evidence type="ECO:0000256" key="15">
    <source>
        <dbReference type="HAMAP-Rule" id="MF_01588"/>
    </source>
</evidence>
<dbReference type="InterPro" id="IPR004149">
    <property type="entry name" value="Znf_DNAligase_C4"/>
</dbReference>
<feature type="binding site" evidence="15">
    <location>
        <position position="442"/>
    </location>
    <ligand>
        <name>Zn(2+)</name>
        <dbReference type="ChEBI" id="CHEBI:29105"/>
    </ligand>
</feature>
<dbReference type="HAMAP" id="MF_01588">
    <property type="entry name" value="DNA_ligase_A"/>
    <property type="match status" value="1"/>
</dbReference>
<dbReference type="Pfam" id="PF00533">
    <property type="entry name" value="BRCT"/>
    <property type="match status" value="1"/>
</dbReference>
<dbReference type="PROSITE" id="PS01056">
    <property type="entry name" value="DNA_LIGASE_N2"/>
    <property type="match status" value="1"/>
</dbReference>
<keyword evidence="12 15" id="KW-0464">Manganese</keyword>
<evidence type="ECO:0000259" key="17">
    <source>
        <dbReference type="PROSITE" id="PS50172"/>
    </source>
</evidence>
<dbReference type="InterPro" id="IPR001679">
    <property type="entry name" value="DNA_ligase"/>
</dbReference>
<keyword evidence="9 15" id="KW-0460">Magnesium</keyword>
<dbReference type="CDD" id="cd00114">
    <property type="entry name" value="LIGANc"/>
    <property type="match status" value="1"/>
</dbReference>
<comment type="similarity">
    <text evidence="14 15">Belongs to the NAD-dependent DNA ligase family. LigA subfamily.</text>
</comment>
<keyword evidence="10 15" id="KW-0520">NAD</keyword>
<dbReference type="InterPro" id="IPR001357">
    <property type="entry name" value="BRCT_dom"/>
</dbReference>
<dbReference type="SUPFAM" id="SSF47781">
    <property type="entry name" value="RuvA domain 2-like"/>
    <property type="match status" value="1"/>
</dbReference>
<dbReference type="PROSITE" id="PS50172">
    <property type="entry name" value="BRCT"/>
    <property type="match status" value="1"/>
</dbReference>
<dbReference type="GO" id="GO:0006260">
    <property type="term" value="P:DNA replication"/>
    <property type="evidence" value="ECO:0007669"/>
    <property type="project" value="UniProtKB-KW"/>
</dbReference>
<dbReference type="GO" id="GO:0005829">
    <property type="term" value="C:cytosol"/>
    <property type="evidence" value="ECO:0007669"/>
    <property type="project" value="TreeGrafter"/>
</dbReference>
<keyword evidence="5 15" id="KW-0235">DNA replication</keyword>
<keyword evidence="11 15" id="KW-0234">DNA repair</keyword>
<dbReference type="Pfam" id="PF01653">
    <property type="entry name" value="DNA_ligase_aden"/>
    <property type="match status" value="1"/>
</dbReference>
<dbReference type="Pfam" id="PF12826">
    <property type="entry name" value="HHH_2"/>
    <property type="match status" value="1"/>
</dbReference>
<dbReference type="PIRSF" id="PIRSF001604">
    <property type="entry name" value="LigA"/>
    <property type="match status" value="1"/>
</dbReference>
<evidence type="ECO:0000256" key="11">
    <source>
        <dbReference type="ARBA" id="ARBA00023204"/>
    </source>
</evidence>
<evidence type="ECO:0000256" key="10">
    <source>
        <dbReference type="ARBA" id="ARBA00023027"/>
    </source>
</evidence>
<keyword evidence="4 15" id="KW-0436">Ligase</keyword>
<keyword evidence="7 15" id="KW-0227">DNA damage</keyword>
<evidence type="ECO:0000256" key="7">
    <source>
        <dbReference type="ARBA" id="ARBA00022763"/>
    </source>
</evidence>
<dbReference type="Proteomes" id="UP000218151">
    <property type="component" value="Unassembled WGS sequence"/>
</dbReference>
<dbReference type="EC" id="6.5.1.2" evidence="2 15"/>
<organism evidence="18 19">
    <name type="scientific">Sphingomonas lenta</name>
    <dbReference type="NCBI Taxonomy" id="1141887"/>
    <lineage>
        <taxon>Bacteria</taxon>
        <taxon>Pseudomonadati</taxon>
        <taxon>Pseudomonadota</taxon>
        <taxon>Alphaproteobacteria</taxon>
        <taxon>Sphingomonadales</taxon>
        <taxon>Sphingomonadaceae</taxon>
        <taxon>Sphingomonas</taxon>
    </lineage>
</organism>
<feature type="domain" description="BRCT" evidence="17">
    <location>
        <begin position="608"/>
        <end position="680"/>
    </location>
</feature>
<dbReference type="SUPFAM" id="SSF50249">
    <property type="entry name" value="Nucleic acid-binding proteins"/>
    <property type="match status" value="1"/>
</dbReference>